<proteinExistence type="predicted"/>
<dbReference type="InParanoid" id="A0A146G5N0"/>
<dbReference type="EMBL" id="BDCO01000002">
    <property type="protein sequence ID" value="GAT32910.1"/>
    <property type="molecule type" value="Genomic_DNA"/>
</dbReference>
<dbReference type="Proteomes" id="UP000076023">
    <property type="component" value="Unassembled WGS sequence"/>
</dbReference>
<gene>
    <name evidence="2" type="ORF">TSACC_21312</name>
</gene>
<protein>
    <submittedName>
        <fullName evidence="2">Uncharacterized protein</fullName>
    </submittedName>
</protein>
<comment type="caution">
    <text evidence="2">The sequence shown here is derived from an EMBL/GenBank/DDBJ whole genome shotgun (WGS) entry which is preliminary data.</text>
</comment>
<keyword evidence="1" id="KW-1133">Transmembrane helix</keyword>
<keyword evidence="3" id="KW-1185">Reference proteome</keyword>
<feature type="transmembrane region" description="Helical" evidence="1">
    <location>
        <begin position="21"/>
        <end position="40"/>
    </location>
</feature>
<evidence type="ECO:0000313" key="2">
    <source>
        <dbReference type="EMBL" id="GAT32910.1"/>
    </source>
</evidence>
<accession>A0A146G5N0</accession>
<reference evidence="3" key="1">
    <citation type="journal article" date="2017" name="Genome Announc.">
        <title>Draft Genome Sequence of Terrimicrobium sacchariphilum NM-5T, a Facultative Anaerobic Soil Bacterium of the Class Spartobacteria.</title>
        <authorList>
            <person name="Qiu Y.L."/>
            <person name="Tourlousse D.M."/>
            <person name="Matsuura N."/>
            <person name="Ohashi A."/>
            <person name="Sekiguchi Y."/>
        </authorList>
    </citation>
    <scope>NUCLEOTIDE SEQUENCE [LARGE SCALE GENOMIC DNA]</scope>
    <source>
        <strain evidence="3">NM-5</strain>
    </source>
</reference>
<evidence type="ECO:0000256" key="1">
    <source>
        <dbReference type="SAM" id="Phobius"/>
    </source>
</evidence>
<evidence type="ECO:0000313" key="3">
    <source>
        <dbReference type="Proteomes" id="UP000076023"/>
    </source>
</evidence>
<dbReference type="AlphaFoldDB" id="A0A146G5N0"/>
<name>A0A146G5N0_TERSA</name>
<keyword evidence="1" id="KW-0472">Membrane</keyword>
<feature type="transmembrane region" description="Helical" evidence="1">
    <location>
        <begin position="60"/>
        <end position="82"/>
    </location>
</feature>
<keyword evidence="1" id="KW-0812">Transmembrane</keyword>
<sequence length="101" mass="10962">MNNQPDPNQELLQRLSRQTTICMWMSGGSLTILALLLFFPGLAAGISERSVEIQKWMEPWIGGVLGVTIALGIVILSAAYVVNRISPAAPPEVKDVSARRS</sequence>
<organism evidence="2 3">
    <name type="scientific">Terrimicrobium sacchariphilum</name>
    <dbReference type="NCBI Taxonomy" id="690879"/>
    <lineage>
        <taxon>Bacteria</taxon>
        <taxon>Pseudomonadati</taxon>
        <taxon>Verrucomicrobiota</taxon>
        <taxon>Terrimicrobiia</taxon>
        <taxon>Terrimicrobiales</taxon>
        <taxon>Terrimicrobiaceae</taxon>
        <taxon>Terrimicrobium</taxon>
    </lineage>
</organism>